<evidence type="ECO:0000313" key="2">
    <source>
        <dbReference type="Proteomes" id="UP000827284"/>
    </source>
</evidence>
<protein>
    <recommendedName>
        <fullName evidence="3">F-box domain-containing protein</fullName>
    </recommendedName>
</protein>
<name>A0A9P3HH33_9FUNG</name>
<dbReference type="SUPFAM" id="SSF52047">
    <property type="entry name" value="RNI-like"/>
    <property type="match status" value="1"/>
</dbReference>
<dbReference type="Proteomes" id="UP000827284">
    <property type="component" value="Unassembled WGS sequence"/>
</dbReference>
<evidence type="ECO:0000313" key="1">
    <source>
        <dbReference type="EMBL" id="GJJ76187.1"/>
    </source>
</evidence>
<accession>A0A9P3HH33</accession>
<reference evidence="1" key="1">
    <citation type="submission" date="2021-11" db="EMBL/GenBank/DDBJ databases">
        <authorList>
            <person name="Herlambang A."/>
            <person name="Guo Y."/>
            <person name="Takashima Y."/>
            <person name="Nishizawa T."/>
        </authorList>
    </citation>
    <scope>NUCLEOTIDE SEQUENCE</scope>
    <source>
        <strain evidence="1">E1425</strain>
    </source>
</reference>
<dbReference type="Gene3D" id="3.80.10.10">
    <property type="entry name" value="Ribonuclease Inhibitor"/>
    <property type="match status" value="1"/>
</dbReference>
<dbReference type="EMBL" id="BQFW01000012">
    <property type="protein sequence ID" value="GJJ76187.1"/>
    <property type="molecule type" value="Genomic_DNA"/>
</dbReference>
<dbReference type="OrthoDB" id="2437284at2759"/>
<organism evidence="1 2">
    <name type="scientific">Entomortierella parvispora</name>
    <dbReference type="NCBI Taxonomy" id="205924"/>
    <lineage>
        <taxon>Eukaryota</taxon>
        <taxon>Fungi</taxon>
        <taxon>Fungi incertae sedis</taxon>
        <taxon>Mucoromycota</taxon>
        <taxon>Mortierellomycotina</taxon>
        <taxon>Mortierellomycetes</taxon>
        <taxon>Mortierellales</taxon>
        <taxon>Mortierellaceae</taxon>
        <taxon>Entomortierella</taxon>
    </lineage>
</organism>
<dbReference type="AlphaFoldDB" id="A0A9P3HH33"/>
<dbReference type="InterPro" id="IPR032675">
    <property type="entry name" value="LRR_dom_sf"/>
</dbReference>
<keyword evidence="2" id="KW-1185">Reference proteome</keyword>
<comment type="caution">
    <text evidence="1">The sequence shown here is derived from an EMBL/GenBank/DDBJ whole genome shotgun (WGS) entry which is preliminary data.</text>
</comment>
<reference evidence="1" key="2">
    <citation type="journal article" date="2022" name="Microbiol. Resour. Announc.">
        <title>Whole-Genome Sequence of Entomortierella parvispora E1425, a Mucoromycotan Fungus Associated with Burkholderiaceae-Related Endosymbiotic Bacteria.</title>
        <authorList>
            <person name="Herlambang A."/>
            <person name="Guo Y."/>
            <person name="Takashima Y."/>
            <person name="Narisawa K."/>
            <person name="Ohta H."/>
            <person name="Nishizawa T."/>
        </authorList>
    </citation>
    <scope>NUCLEOTIDE SEQUENCE</scope>
    <source>
        <strain evidence="1">E1425</strain>
    </source>
</reference>
<evidence type="ECO:0008006" key="3">
    <source>
        <dbReference type="Google" id="ProtNLM"/>
    </source>
</evidence>
<gene>
    <name evidence="1" type="ORF">EMPS_08546</name>
</gene>
<proteinExistence type="predicted"/>
<sequence>MDYPEIRHRVGLFLAKHDLVACSRVSKEWFETFTPLLFESLDIQAYGPRWSAKAPTMTALRKHGHRIRLLALRENDSYSIAEQDLQPTEDDSSGQEYIPKGLKWIQDFLRDHPRILRLELQDFVYQTSLVPALTMHCLELKELSLLNMTTDIADIAYILKESKHLEALTIADGMLTRAHDGWPDNMPELFPNIKALDFRRIIGPSLGFLLEWVARCPGLEELRIEPGSIHKEYTDTDYTLLEQCPKLARLEIRKMRLVDGELATILDSCSYLTHFTLRGERLNEKAYKALRRHFLTLRVLNFFGTVEMRSWMCGHIVYMCPNLVELTTSDLKLDEFLTLTPPKISRVRDTPSRMPAKKRLTMAESALAEVRGHPWGCKGLRKLKFKSLEWSDDEEVDIKFLTKYVPVFKQLEEFVIGGFDDQYGEPGDMEMLEFRQSYVSQKKPLDPGPLQKGVFDRDRLTRLDNMRWMTKKWPKLKLFKLVDRQFYI</sequence>